<dbReference type="Proteomes" id="UP001324287">
    <property type="component" value="Chromosome"/>
</dbReference>
<dbReference type="EMBL" id="CP141261">
    <property type="protein sequence ID" value="WRL65574.1"/>
    <property type="molecule type" value="Genomic_DNA"/>
</dbReference>
<keyword evidence="1" id="KW-1133">Transmembrane helix</keyword>
<accession>A0ABZ1B443</accession>
<proteinExistence type="predicted"/>
<protein>
    <submittedName>
        <fullName evidence="2">Uncharacterized protein</fullName>
    </submittedName>
</protein>
<keyword evidence="1" id="KW-0472">Membrane</keyword>
<evidence type="ECO:0000313" key="2">
    <source>
        <dbReference type="EMBL" id="WRL65574.1"/>
    </source>
</evidence>
<keyword evidence="3" id="KW-1185">Reference proteome</keyword>
<name>A0ABZ1B443_9ACTN</name>
<dbReference type="RefSeq" id="WP_324276892.1">
    <property type="nucleotide sequence ID" value="NZ_CP141261.1"/>
</dbReference>
<organism evidence="2 3">
    <name type="scientific">Blastococcus brunescens</name>
    <dbReference type="NCBI Taxonomy" id="1564165"/>
    <lineage>
        <taxon>Bacteria</taxon>
        <taxon>Bacillati</taxon>
        <taxon>Actinomycetota</taxon>
        <taxon>Actinomycetes</taxon>
        <taxon>Geodermatophilales</taxon>
        <taxon>Geodermatophilaceae</taxon>
        <taxon>Blastococcus</taxon>
    </lineage>
</organism>
<sequence>MTAVLASPAAVPRLRRDRRRWAWGVGGAALLVWSLAGAGLFSGPVVNPAGLRQFGRFASAALSPRGTPGSSRCSRRRPW</sequence>
<gene>
    <name evidence="2" type="ORF">U6N30_08305</name>
</gene>
<keyword evidence="1" id="KW-0812">Transmembrane</keyword>
<reference evidence="2 3" key="1">
    <citation type="submission" date="2023-12" db="EMBL/GenBank/DDBJ databases">
        <title>Blastococcus brunescens sp. nov., an actonobacterium isolated from sandstone collected in sahara desert.</title>
        <authorList>
            <person name="Gtari M."/>
            <person name="Ghodhbane F."/>
        </authorList>
    </citation>
    <scope>NUCLEOTIDE SEQUENCE [LARGE SCALE GENOMIC DNA]</scope>
    <source>
        <strain evidence="2 3">BMG 8361</strain>
    </source>
</reference>
<evidence type="ECO:0000256" key="1">
    <source>
        <dbReference type="SAM" id="Phobius"/>
    </source>
</evidence>
<evidence type="ECO:0000313" key="3">
    <source>
        <dbReference type="Proteomes" id="UP001324287"/>
    </source>
</evidence>
<feature type="transmembrane region" description="Helical" evidence="1">
    <location>
        <begin position="21"/>
        <end position="41"/>
    </location>
</feature>